<feature type="chain" id="PRO_5039924044" description="Retrotransposon gag domain-containing protein" evidence="1">
    <location>
        <begin position="19"/>
        <end position="174"/>
    </location>
</feature>
<evidence type="ECO:0000313" key="2">
    <source>
        <dbReference type="EMBL" id="KAF5769932.1"/>
    </source>
</evidence>
<feature type="signal peptide" evidence="1">
    <location>
        <begin position="1"/>
        <end position="18"/>
    </location>
</feature>
<keyword evidence="1" id="KW-0732">Signal</keyword>
<protein>
    <recommendedName>
        <fullName evidence="4">Retrotransposon gag domain-containing protein</fullName>
    </recommendedName>
</protein>
<proteinExistence type="predicted"/>
<reference evidence="2" key="2">
    <citation type="submission" date="2020-06" db="EMBL/GenBank/DDBJ databases">
        <title>Helianthus annuus Genome sequencing and assembly Release 2.</title>
        <authorList>
            <person name="Gouzy J."/>
            <person name="Langlade N."/>
            <person name="Munos S."/>
        </authorList>
    </citation>
    <scope>NUCLEOTIDE SEQUENCE</scope>
    <source>
        <tissue evidence="2">Leaves</tissue>
    </source>
</reference>
<name>A0A9K3H707_HELAN</name>
<sequence length="174" mass="20006">MVFLCSCGGLIWVNRVHVCGTIRCSCGGMKYEGRGHCCGYVPDYSKPPTNWELYMGYRSWDEWIGSPTWGKRSPSLFGTKNQDTRILNTSSSMEEIKNFQQTGSFEDYCNTIDFLLTKVILSEDYATELFVRGLKSEIRSWVQFLRPKTLEEAYKKAKICRFRVSVGRPFASEV</sequence>
<accession>A0A9K3H707</accession>
<comment type="caution">
    <text evidence="2">The sequence shown here is derived from an EMBL/GenBank/DDBJ whole genome shotgun (WGS) entry which is preliminary data.</text>
</comment>
<keyword evidence="3" id="KW-1185">Reference proteome</keyword>
<evidence type="ECO:0000313" key="3">
    <source>
        <dbReference type="Proteomes" id="UP000215914"/>
    </source>
</evidence>
<organism evidence="2 3">
    <name type="scientific">Helianthus annuus</name>
    <name type="common">Common sunflower</name>
    <dbReference type="NCBI Taxonomy" id="4232"/>
    <lineage>
        <taxon>Eukaryota</taxon>
        <taxon>Viridiplantae</taxon>
        <taxon>Streptophyta</taxon>
        <taxon>Embryophyta</taxon>
        <taxon>Tracheophyta</taxon>
        <taxon>Spermatophyta</taxon>
        <taxon>Magnoliopsida</taxon>
        <taxon>eudicotyledons</taxon>
        <taxon>Gunneridae</taxon>
        <taxon>Pentapetalae</taxon>
        <taxon>asterids</taxon>
        <taxon>campanulids</taxon>
        <taxon>Asterales</taxon>
        <taxon>Asteraceae</taxon>
        <taxon>Asteroideae</taxon>
        <taxon>Heliantheae alliance</taxon>
        <taxon>Heliantheae</taxon>
        <taxon>Helianthus</taxon>
    </lineage>
</organism>
<dbReference type="Gramene" id="mRNA:HanXRQr2_Chr14g0653871">
    <property type="protein sequence ID" value="mRNA:HanXRQr2_Chr14g0653871"/>
    <property type="gene ID" value="HanXRQr2_Chr14g0653871"/>
</dbReference>
<reference evidence="2" key="1">
    <citation type="journal article" date="2017" name="Nature">
        <title>The sunflower genome provides insights into oil metabolism, flowering and Asterid evolution.</title>
        <authorList>
            <person name="Badouin H."/>
            <person name="Gouzy J."/>
            <person name="Grassa C.J."/>
            <person name="Murat F."/>
            <person name="Staton S.E."/>
            <person name="Cottret L."/>
            <person name="Lelandais-Briere C."/>
            <person name="Owens G.L."/>
            <person name="Carrere S."/>
            <person name="Mayjonade B."/>
            <person name="Legrand L."/>
            <person name="Gill N."/>
            <person name="Kane N.C."/>
            <person name="Bowers J.E."/>
            <person name="Hubner S."/>
            <person name="Bellec A."/>
            <person name="Berard A."/>
            <person name="Berges H."/>
            <person name="Blanchet N."/>
            <person name="Boniface M.C."/>
            <person name="Brunel D."/>
            <person name="Catrice O."/>
            <person name="Chaidir N."/>
            <person name="Claudel C."/>
            <person name="Donnadieu C."/>
            <person name="Faraut T."/>
            <person name="Fievet G."/>
            <person name="Helmstetter N."/>
            <person name="King M."/>
            <person name="Knapp S.J."/>
            <person name="Lai Z."/>
            <person name="Le Paslier M.C."/>
            <person name="Lippi Y."/>
            <person name="Lorenzon L."/>
            <person name="Mandel J.R."/>
            <person name="Marage G."/>
            <person name="Marchand G."/>
            <person name="Marquand E."/>
            <person name="Bret-Mestries E."/>
            <person name="Morien E."/>
            <person name="Nambeesan S."/>
            <person name="Nguyen T."/>
            <person name="Pegot-Espagnet P."/>
            <person name="Pouilly N."/>
            <person name="Raftis F."/>
            <person name="Sallet E."/>
            <person name="Schiex T."/>
            <person name="Thomas J."/>
            <person name="Vandecasteele C."/>
            <person name="Vares D."/>
            <person name="Vear F."/>
            <person name="Vautrin S."/>
            <person name="Crespi M."/>
            <person name="Mangin B."/>
            <person name="Burke J.M."/>
            <person name="Salse J."/>
            <person name="Munos S."/>
            <person name="Vincourt P."/>
            <person name="Rieseberg L.H."/>
            <person name="Langlade N.B."/>
        </authorList>
    </citation>
    <scope>NUCLEOTIDE SEQUENCE</scope>
    <source>
        <tissue evidence="2">Leaves</tissue>
    </source>
</reference>
<evidence type="ECO:0008006" key="4">
    <source>
        <dbReference type="Google" id="ProtNLM"/>
    </source>
</evidence>
<dbReference type="AlphaFoldDB" id="A0A9K3H707"/>
<gene>
    <name evidence="2" type="ORF">HanXRQr2_Chr14g0653871</name>
</gene>
<evidence type="ECO:0000256" key="1">
    <source>
        <dbReference type="SAM" id="SignalP"/>
    </source>
</evidence>
<dbReference type="EMBL" id="MNCJ02000329">
    <property type="protein sequence ID" value="KAF5769932.1"/>
    <property type="molecule type" value="Genomic_DNA"/>
</dbReference>
<dbReference type="Proteomes" id="UP000215914">
    <property type="component" value="Unassembled WGS sequence"/>
</dbReference>